<evidence type="ECO:0000313" key="2">
    <source>
        <dbReference type="EMBL" id="KAL0422971.1"/>
    </source>
</evidence>
<evidence type="ECO:0000256" key="1">
    <source>
        <dbReference type="SAM" id="SignalP"/>
    </source>
</evidence>
<gene>
    <name evidence="2" type="ORF">Slati_3320000</name>
</gene>
<feature type="chain" id="PRO_5043878869" evidence="1">
    <location>
        <begin position="17"/>
        <end position="230"/>
    </location>
</feature>
<dbReference type="InterPro" id="IPR004320">
    <property type="entry name" value="BPS1_pln"/>
</dbReference>
<name>A0AAW2V3R8_9LAMI</name>
<accession>A0AAW2V3R8</accession>
<proteinExistence type="predicted"/>
<keyword evidence="1" id="KW-0732">Signal</keyword>
<sequence length="230" mass="26446">MRIIVWMICCLCHIHSEFLPKNVKKNGLKKHWMDLRLVDSCVTAKDLLFHAKQDVLVETRCWESLWVLVLEKESTEDDTEGQKKYPVFKRKLTMLALNKNQALIAVISLLKEAESVTLDLIEASSIAGIKGHSRRSGWFFVSELEHSRNSPGQDHKETPELEEFDVALCKLAAYRTSKCDTGMQIDDLHYQLTDMNSSIQVVEEKLECLFKRLIKTRGFVTQHAKPLADE</sequence>
<dbReference type="Pfam" id="PF03087">
    <property type="entry name" value="BPS1"/>
    <property type="match status" value="1"/>
</dbReference>
<reference evidence="2" key="2">
    <citation type="journal article" date="2024" name="Plant">
        <title>Genomic evolution and insights into agronomic trait innovations of Sesamum species.</title>
        <authorList>
            <person name="Miao H."/>
            <person name="Wang L."/>
            <person name="Qu L."/>
            <person name="Liu H."/>
            <person name="Sun Y."/>
            <person name="Le M."/>
            <person name="Wang Q."/>
            <person name="Wei S."/>
            <person name="Zheng Y."/>
            <person name="Lin W."/>
            <person name="Duan Y."/>
            <person name="Cao H."/>
            <person name="Xiong S."/>
            <person name="Wang X."/>
            <person name="Wei L."/>
            <person name="Li C."/>
            <person name="Ma Q."/>
            <person name="Ju M."/>
            <person name="Zhao R."/>
            <person name="Li G."/>
            <person name="Mu C."/>
            <person name="Tian Q."/>
            <person name="Mei H."/>
            <person name="Zhang T."/>
            <person name="Gao T."/>
            <person name="Zhang H."/>
        </authorList>
    </citation>
    <scope>NUCLEOTIDE SEQUENCE</scope>
    <source>
        <strain evidence="2">KEN1</strain>
    </source>
</reference>
<feature type="signal peptide" evidence="1">
    <location>
        <begin position="1"/>
        <end position="16"/>
    </location>
</feature>
<organism evidence="2">
    <name type="scientific">Sesamum latifolium</name>
    <dbReference type="NCBI Taxonomy" id="2727402"/>
    <lineage>
        <taxon>Eukaryota</taxon>
        <taxon>Viridiplantae</taxon>
        <taxon>Streptophyta</taxon>
        <taxon>Embryophyta</taxon>
        <taxon>Tracheophyta</taxon>
        <taxon>Spermatophyta</taxon>
        <taxon>Magnoliopsida</taxon>
        <taxon>eudicotyledons</taxon>
        <taxon>Gunneridae</taxon>
        <taxon>Pentapetalae</taxon>
        <taxon>asterids</taxon>
        <taxon>lamiids</taxon>
        <taxon>Lamiales</taxon>
        <taxon>Pedaliaceae</taxon>
        <taxon>Sesamum</taxon>
    </lineage>
</organism>
<reference evidence="2" key="1">
    <citation type="submission" date="2020-06" db="EMBL/GenBank/DDBJ databases">
        <authorList>
            <person name="Li T."/>
            <person name="Hu X."/>
            <person name="Zhang T."/>
            <person name="Song X."/>
            <person name="Zhang H."/>
            <person name="Dai N."/>
            <person name="Sheng W."/>
            <person name="Hou X."/>
            <person name="Wei L."/>
        </authorList>
    </citation>
    <scope>NUCLEOTIDE SEQUENCE</scope>
    <source>
        <strain evidence="2">KEN1</strain>
        <tissue evidence="2">Leaf</tissue>
    </source>
</reference>
<protein>
    <submittedName>
        <fullName evidence="2">Uncharacterized protein</fullName>
    </submittedName>
</protein>
<dbReference type="GO" id="GO:0048364">
    <property type="term" value="P:root development"/>
    <property type="evidence" value="ECO:0007669"/>
    <property type="project" value="InterPro"/>
</dbReference>
<dbReference type="EMBL" id="JACGWN010000011">
    <property type="protein sequence ID" value="KAL0422971.1"/>
    <property type="molecule type" value="Genomic_DNA"/>
</dbReference>
<comment type="caution">
    <text evidence="2">The sequence shown here is derived from an EMBL/GenBank/DDBJ whole genome shotgun (WGS) entry which is preliminary data.</text>
</comment>
<dbReference type="AlphaFoldDB" id="A0AAW2V3R8"/>
<dbReference type="GO" id="GO:0048367">
    <property type="term" value="P:shoot system development"/>
    <property type="evidence" value="ECO:0007669"/>
    <property type="project" value="InterPro"/>
</dbReference>